<comment type="caution">
    <text evidence="3">The sequence shown here is derived from an EMBL/GenBank/DDBJ whole genome shotgun (WGS) entry which is preliminary data.</text>
</comment>
<name>A0A6A5H418_CAERE</name>
<protein>
    <recommendedName>
        <fullName evidence="2">Abnormal cell migration protein 18-like fibronectin type I domain-containing protein</fullName>
    </recommendedName>
</protein>
<feature type="chain" id="PRO_5025328647" description="Abnormal cell migration protein 18-like fibronectin type I domain-containing protein" evidence="1">
    <location>
        <begin position="20"/>
        <end position="329"/>
    </location>
</feature>
<dbReference type="InterPro" id="IPR055119">
    <property type="entry name" value="Mig18_Fn1"/>
</dbReference>
<feature type="signal peptide" evidence="1">
    <location>
        <begin position="1"/>
        <end position="19"/>
    </location>
</feature>
<accession>A0A6A5H418</accession>
<keyword evidence="1" id="KW-0732">Signal</keyword>
<evidence type="ECO:0000256" key="1">
    <source>
        <dbReference type="SAM" id="SignalP"/>
    </source>
</evidence>
<dbReference type="Proteomes" id="UP000483820">
    <property type="component" value="Chromosome III"/>
</dbReference>
<evidence type="ECO:0000313" key="4">
    <source>
        <dbReference type="Proteomes" id="UP000483820"/>
    </source>
</evidence>
<dbReference type="KEGG" id="crq:GCK72_009862"/>
<feature type="domain" description="Abnormal cell migration protein 18-like fibronectin type I" evidence="2">
    <location>
        <begin position="70"/>
        <end position="119"/>
    </location>
</feature>
<dbReference type="EMBL" id="WUAV01000003">
    <property type="protein sequence ID" value="KAF1761606.1"/>
    <property type="molecule type" value="Genomic_DNA"/>
</dbReference>
<proteinExistence type="predicted"/>
<dbReference type="RefSeq" id="XP_053587147.1">
    <property type="nucleotide sequence ID" value="XM_053727570.1"/>
</dbReference>
<dbReference type="Pfam" id="PF23003">
    <property type="entry name" value="Fn1_2"/>
    <property type="match status" value="1"/>
</dbReference>
<sequence>MKHFGAAILAIVCLQLVESAAVFDRNYTKPYVLKKTWVQNFIKFQYIFEGNQQKPKIVPLGCSPTNVDSDNYLKPGETSIEHDFLFSCEEGEDGVLNYEATACIDAHGEVMHPGETRRLSNGTVVLHSAGCYFNETIYSEDEKWVEPQVNPADSSIDGRLMQCFRPHYSYYESHVVGCVIGKLGVLIGEFGQLLDGSYVKCVEAELGHVSLKTVNVDELQCKMDEQTFAHASQWTDDKKGANMKCNYGHIVKESCVIGNETLSIGQEVPVSRGCIFLCHPQTNVYICDDYLQEFQIIETEGQDLGPIEGNQIIVEEPEKKKSLKSVFKF</sequence>
<dbReference type="CTD" id="9818514"/>
<evidence type="ECO:0000313" key="3">
    <source>
        <dbReference type="EMBL" id="KAF1761606.1"/>
    </source>
</evidence>
<gene>
    <name evidence="3" type="ORF">GCK72_009862</name>
</gene>
<reference evidence="3 4" key="1">
    <citation type="submission" date="2019-12" db="EMBL/GenBank/DDBJ databases">
        <title>Chromosome-level assembly of the Caenorhabditis remanei genome.</title>
        <authorList>
            <person name="Teterina A.A."/>
            <person name="Willis J.H."/>
            <person name="Phillips P.C."/>
        </authorList>
    </citation>
    <scope>NUCLEOTIDE SEQUENCE [LARGE SCALE GENOMIC DNA]</scope>
    <source>
        <strain evidence="3 4">PX506</strain>
        <tissue evidence="3">Whole organism</tissue>
    </source>
</reference>
<dbReference type="AlphaFoldDB" id="A0A6A5H418"/>
<dbReference type="GeneID" id="9818514"/>
<organism evidence="3 4">
    <name type="scientific">Caenorhabditis remanei</name>
    <name type="common">Caenorhabditis vulgaris</name>
    <dbReference type="NCBI Taxonomy" id="31234"/>
    <lineage>
        <taxon>Eukaryota</taxon>
        <taxon>Metazoa</taxon>
        <taxon>Ecdysozoa</taxon>
        <taxon>Nematoda</taxon>
        <taxon>Chromadorea</taxon>
        <taxon>Rhabditida</taxon>
        <taxon>Rhabditina</taxon>
        <taxon>Rhabditomorpha</taxon>
        <taxon>Rhabditoidea</taxon>
        <taxon>Rhabditidae</taxon>
        <taxon>Peloderinae</taxon>
        <taxon>Caenorhabditis</taxon>
    </lineage>
</organism>
<evidence type="ECO:0000259" key="2">
    <source>
        <dbReference type="Pfam" id="PF23003"/>
    </source>
</evidence>